<name>A0A8K0CXL9_IGNLU</name>
<sequence>PFDLPLLELYEDAYDCTKDAPYVNVSYKDLYKIGANISYPINVARNVARENAQTYFLLASDIELYPSQNIIDLFMNMILRKTYLFENKSPMIFALPVFQVLANQSAPTDKTILREMIKSRTAFSFHANICKRCHAIPQLNRWLNIEVNDELDIFTTVKREGKLVRWEAVYIGTNEDPFFDEQLDWERHGNKMAQAYALCLLNYDYVILDNAFLVHKPGIKKKMVNAKIIPKTGKFIREVLGKQLEAIYGKRKGCKA</sequence>
<evidence type="ECO:0000313" key="2">
    <source>
        <dbReference type="Proteomes" id="UP000801492"/>
    </source>
</evidence>
<dbReference type="Proteomes" id="UP000801492">
    <property type="component" value="Unassembled WGS sequence"/>
</dbReference>
<comment type="caution">
    <text evidence="1">The sequence shown here is derived from an EMBL/GenBank/DDBJ whole genome shotgun (WGS) entry which is preliminary data.</text>
</comment>
<feature type="non-terminal residue" evidence="1">
    <location>
        <position position="1"/>
    </location>
</feature>
<dbReference type="EMBL" id="VTPC01008133">
    <property type="protein sequence ID" value="KAF2893222.1"/>
    <property type="molecule type" value="Genomic_DNA"/>
</dbReference>
<dbReference type="OrthoDB" id="9974378at2759"/>
<dbReference type="PANTHER" id="PTHR47412">
    <property type="entry name" value="FI01434P-RELATED"/>
    <property type="match status" value="1"/>
</dbReference>
<dbReference type="PANTHER" id="PTHR47412:SF1">
    <property type="entry name" value="FI01434P-RELATED"/>
    <property type="match status" value="1"/>
</dbReference>
<reference evidence="1" key="1">
    <citation type="submission" date="2019-08" db="EMBL/GenBank/DDBJ databases">
        <title>The genome of the North American firefly Photinus pyralis.</title>
        <authorList>
            <consortium name="Photinus pyralis genome working group"/>
            <person name="Fallon T.R."/>
            <person name="Sander Lower S.E."/>
            <person name="Weng J.-K."/>
        </authorList>
    </citation>
    <scope>NUCLEOTIDE SEQUENCE</scope>
    <source>
        <strain evidence="1">TRF0915ILg1</strain>
        <tissue evidence="1">Whole body</tissue>
    </source>
</reference>
<accession>A0A8K0CXL9</accession>
<protein>
    <submittedName>
        <fullName evidence="1">Uncharacterized protein</fullName>
    </submittedName>
</protein>
<dbReference type="AlphaFoldDB" id="A0A8K0CXL9"/>
<evidence type="ECO:0000313" key="1">
    <source>
        <dbReference type="EMBL" id="KAF2893222.1"/>
    </source>
</evidence>
<keyword evidence="2" id="KW-1185">Reference proteome</keyword>
<dbReference type="Pfam" id="PF13896">
    <property type="entry name" value="Glyco_transf_49"/>
    <property type="match status" value="1"/>
</dbReference>
<gene>
    <name evidence="1" type="ORF">ILUMI_12941</name>
</gene>
<organism evidence="1 2">
    <name type="scientific">Ignelater luminosus</name>
    <name type="common">Cucubano</name>
    <name type="synonym">Pyrophorus luminosus</name>
    <dbReference type="NCBI Taxonomy" id="2038154"/>
    <lineage>
        <taxon>Eukaryota</taxon>
        <taxon>Metazoa</taxon>
        <taxon>Ecdysozoa</taxon>
        <taxon>Arthropoda</taxon>
        <taxon>Hexapoda</taxon>
        <taxon>Insecta</taxon>
        <taxon>Pterygota</taxon>
        <taxon>Neoptera</taxon>
        <taxon>Endopterygota</taxon>
        <taxon>Coleoptera</taxon>
        <taxon>Polyphaga</taxon>
        <taxon>Elateriformia</taxon>
        <taxon>Elateroidea</taxon>
        <taxon>Elateridae</taxon>
        <taxon>Agrypninae</taxon>
        <taxon>Pyrophorini</taxon>
        <taxon>Ignelater</taxon>
    </lineage>
</organism>
<proteinExistence type="predicted"/>